<sequence>MPSDEEVYGALLYLDAHASALTALSSDHQREAALERVLLWQYVRERLDRLQDRAISDARAAGAPWTALAPALAVSSPSAAYNKARRLRVAALAEEVDGEQLRRTPEAVRKAEQRIATRRRAEERELSAIRKRHDALLRAAGRLVDERDALLRDEDVDYWLEELQEVLPRCETPTQMAGLSRYAHALVRALRKAEGAAGRPLANTPEAHAAYAAVASLFDPG</sequence>
<gene>
    <name evidence="1" type="ORF">DVZ84_35650</name>
</gene>
<proteinExistence type="predicted"/>
<evidence type="ECO:0000313" key="1">
    <source>
        <dbReference type="EMBL" id="RDD84345.1"/>
    </source>
</evidence>
<accession>A0A369UWF7</accession>
<dbReference type="OrthoDB" id="4316904at2"/>
<dbReference type="AlphaFoldDB" id="A0A369UWF7"/>
<name>A0A369UWF7_9ACTN</name>
<comment type="caution">
    <text evidence="1">The sequence shown here is derived from an EMBL/GenBank/DDBJ whole genome shotgun (WGS) entry which is preliminary data.</text>
</comment>
<protein>
    <submittedName>
        <fullName evidence="1">Uncharacterized protein</fullName>
    </submittedName>
</protein>
<dbReference type="RefSeq" id="WP_114533415.1">
    <property type="nucleotide sequence ID" value="NZ_QQBH01000043.1"/>
</dbReference>
<evidence type="ECO:0000313" key="2">
    <source>
        <dbReference type="Proteomes" id="UP000253742"/>
    </source>
</evidence>
<dbReference type="Proteomes" id="UP000253742">
    <property type="component" value="Unassembled WGS sequence"/>
</dbReference>
<dbReference type="EMBL" id="QQBH01000043">
    <property type="protein sequence ID" value="RDD84345.1"/>
    <property type="molecule type" value="Genomic_DNA"/>
</dbReference>
<reference evidence="1 2" key="1">
    <citation type="submission" date="2018-07" db="EMBL/GenBank/DDBJ databases">
        <title>Genome guided investigation of antibiotics producing actinomycetales strain isolated from a Macau mangrove ecosystem.</title>
        <authorList>
            <person name="Hu D."/>
        </authorList>
    </citation>
    <scope>NUCLEOTIDE SEQUENCE [LARGE SCALE GENOMIC DNA]</scope>
    <source>
        <strain evidence="1 2">2297</strain>
    </source>
</reference>
<organism evidence="1 2">
    <name type="scientific">Streptomyces parvulus</name>
    <dbReference type="NCBI Taxonomy" id="146923"/>
    <lineage>
        <taxon>Bacteria</taxon>
        <taxon>Bacillati</taxon>
        <taxon>Actinomycetota</taxon>
        <taxon>Actinomycetes</taxon>
        <taxon>Kitasatosporales</taxon>
        <taxon>Streptomycetaceae</taxon>
        <taxon>Streptomyces</taxon>
    </lineage>
</organism>